<protein>
    <submittedName>
        <fullName evidence="7">Arylsulfatase</fullName>
    </submittedName>
</protein>
<keyword evidence="4" id="KW-0106">Calcium</keyword>
<dbReference type="AlphaFoldDB" id="A0A250DGZ1"/>
<keyword evidence="2" id="KW-0479">Metal-binding</keyword>
<evidence type="ECO:0000256" key="2">
    <source>
        <dbReference type="ARBA" id="ARBA00022723"/>
    </source>
</evidence>
<evidence type="ECO:0000256" key="3">
    <source>
        <dbReference type="ARBA" id="ARBA00022801"/>
    </source>
</evidence>
<dbReference type="InterPro" id="IPR050738">
    <property type="entry name" value="Sulfatase"/>
</dbReference>
<dbReference type="Proteomes" id="UP000217154">
    <property type="component" value="Chromosome"/>
</dbReference>
<proteinExistence type="inferred from homology"/>
<dbReference type="KEGG" id="vbo:CKY39_10855"/>
<dbReference type="EMBL" id="CP023284">
    <property type="protein sequence ID" value="ATA53657.1"/>
    <property type="molecule type" value="Genomic_DNA"/>
</dbReference>
<evidence type="ECO:0000313" key="7">
    <source>
        <dbReference type="EMBL" id="ATA53657.1"/>
    </source>
</evidence>
<dbReference type="SUPFAM" id="SSF53649">
    <property type="entry name" value="Alkaline phosphatase-like"/>
    <property type="match status" value="1"/>
</dbReference>
<evidence type="ECO:0000313" key="8">
    <source>
        <dbReference type="Proteomes" id="UP000217154"/>
    </source>
</evidence>
<feature type="region of interest" description="Disordered" evidence="5">
    <location>
        <begin position="1"/>
        <end position="53"/>
    </location>
</feature>
<evidence type="ECO:0000256" key="5">
    <source>
        <dbReference type="SAM" id="MobiDB-lite"/>
    </source>
</evidence>
<dbReference type="CDD" id="cd16025">
    <property type="entry name" value="PAS_like"/>
    <property type="match status" value="1"/>
</dbReference>
<dbReference type="InterPro" id="IPR017850">
    <property type="entry name" value="Alkaline_phosphatase_core_sf"/>
</dbReference>
<dbReference type="GO" id="GO:0016787">
    <property type="term" value="F:hydrolase activity"/>
    <property type="evidence" value="ECO:0007669"/>
    <property type="project" value="UniProtKB-KW"/>
</dbReference>
<feature type="domain" description="Sulfatase N-terminal" evidence="6">
    <location>
        <begin position="59"/>
        <end position="476"/>
    </location>
</feature>
<dbReference type="GO" id="GO:0046872">
    <property type="term" value="F:metal ion binding"/>
    <property type="evidence" value="ECO:0007669"/>
    <property type="project" value="UniProtKB-KW"/>
</dbReference>
<organism evidence="7 8">
    <name type="scientific">Variovorax boronicumulans</name>
    <dbReference type="NCBI Taxonomy" id="436515"/>
    <lineage>
        <taxon>Bacteria</taxon>
        <taxon>Pseudomonadati</taxon>
        <taxon>Pseudomonadota</taxon>
        <taxon>Betaproteobacteria</taxon>
        <taxon>Burkholderiales</taxon>
        <taxon>Comamonadaceae</taxon>
        <taxon>Variovorax</taxon>
    </lineage>
</organism>
<evidence type="ECO:0000259" key="6">
    <source>
        <dbReference type="Pfam" id="PF00884"/>
    </source>
</evidence>
<dbReference type="InterPro" id="IPR000917">
    <property type="entry name" value="Sulfatase_N"/>
</dbReference>
<dbReference type="PANTHER" id="PTHR42693">
    <property type="entry name" value="ARYLSULFATASE FAMILY MEMBER"/>
    <property type="match status" value="1"/>
</dbReference>
<feature type="compositionally biased region" description="Polar residues" evidence="5">
    <location>
        <begin position="1"/>
        <end position="10"/>
    </location>
</feature>
<dbReference type="Pfam" id="PF00884">
    <property type="entry name" value="Sulfatase"/>
    <property type="match status" value="1"/>
</dbReference>
<name>A0A250DGZ1_9BURK</name>
<accession>A0A250DGZ1</accession>
<dbReference type="PANTHER" id="PTHR42693:SF43">
    <property type="entry name" value="BLL2667 PROTEIN"/>
    <property type="match status" value="1"/>
</dbReference>
<comment type="similarity">
    <text evidence="1">Belongs to the sulfatase family.</text>
</comment>
<evidence type="ECO:0000256" key="4">
    <source>
        <dbReference type="ARBA" id="ARBA00022837"/>
    </source>
</evidence>
<dbReference type="PROSITE" id="PS00523">
    <property type="entry name" value="SULFATASE_1"/>
    <property type="match status" value="1"/>
</dbReference>
<evidence type="ECO:0000256" key="1">
    <source>
        <dbReference type="ARBA" id="ARBA00008779"/>
    </source>
</evidence>
<keyword evidence="3" id="KW-0378">Hydrolase</keyword>
<sequence>MTQEKTNPSATLGGFNTLPGQGSHLPFDAPPSASIAGRKLSESTHERRKAVPHLRDDAPNVLIVMLDDAGFAHPDTFGGEIHTPTLTRLAGSGITYNAFHNCGVCSPTRASLLTGRNAHRVGYGHISEYATDWDGYVGVIPKSAGTLAEVLGAWGYNTAAFGKWHNTPANLTTQMGPFDRWPTGHGFNHFYGFLGGESSQYEPRLVENTTLIEPPRDEGYHLSEDMADKACGWLRRHRAITPDKPFLMYWAPGAVHGPHHVFKEWTDKYKGKFDDGWDAYRERAFARQKEMGWIPETAELTPRPETLASWDSIPEAERPFQRRLMEVYAGFLEHTDAQIGKVVDELEQLGLRDNTLVFFVFSDNGGSAEGQNGTVVELLAQNRISTKISQHLELLEGLGGLDALGGRKTDNMYHAGWAWAGSTPFQSTKLIAAHFGGTRTPLVVSWPRGIRPDTTPRSQFHHVNDIAPTLYDILGITPPVELNGVRQDSLDGISMAYTFAHPQAEGRKGVQYFEVAGSRMVHHDGWTAGVFGPRIPWVAGSAPGLATWDPDNDVWELYHVAKDYAQAHDLAQAQPARLAQMKEMFAVQAGINHVYPLGAIYHLTLKPQHRIAPRHTSWHFSGDITRIPENCAPNIKTRSHTATVDATLGERASGVLFALGGFNGGICLYLDDGHLAYEYNMLGMYRFKARSPARIAAGRHAIDVEFTMSDGTAPQRPARAVLRVDGAQVAACDIGVTVTAIFSACETFDVGCDLGSPVAAEYFDRAPFGFDGQIHDVWLRYAEVQS</sequence>
<dbReference type="InterPro" id="IPR024607">
    <property type="entry name" value="Sulfatase_CS"/>
</dbReference>
<dbReference type="Gene3D" id="3.30.1120.10">
    <property type="match status" value="1"/>
</dbReference>
<reference evidence="7 8" key="1">
    <citation type="submission" date="2017-09" db="EMBL/GenBank/DDBJ databases">
        <title>The diverse metabolic capabilities of V. boronicumulans make it an excellent choice for continued studies on novel biodegradation.</title>
        <authorList>
            <person name="Sun S."/>
        </authorList>
    </citation>
    <scope>NUCLEOTIDE SEQUENCE [LARGE SCALE GENOMIC DNA]</scope>
    <source>
        <strain evidence="7 8">J1</strain>
    </source>
</reference>
<dbReference type="Gene3D" id="3.40.720.10">
    <property type="entry name" value="Alkaline Phosphatase, subunit A"/>
    <property type="match status" value="1"/>
</dbReference>
<gene>
    <name evidence="7" type="ORF">CKY39_10855</name>
</gene>
<dbReference type="RefSeq" id="WP_095744442.1">
    <property type="nucleotide sequence ID" value="NZ_CP023284.1"/>
</dbReference>